<evidence type="ECO:0000259" key="10">
    <source>
        <dbReference type="PROSITE" id="PS52029"/>
    </source>
</evidence>
<evidence type="ECO:0000256" key="9">
    <source>
        <dbReference type="PROSITE-ProRule" id="PRU01373"/>
    </source>
</evidence>
<accession>A0A562QSV5</accession>
<comment type="pathway">
    <text evidence="1 9">Cell wall biogenesis; peptidoglycan biosynthesis.</text>
</comment>
<dbReference type="FunFam" id="2.40.440.10:FF:000003">
    <property type="entry name" value="L,D-transpeptidase YciB"/>
    <property type="match status" value="1"/>
</dbReference>
<dbReference type="Gene3D" id="2.40.440.10">
    <property type="entry name" value="L,D-transpeptidase catalytic domain-like"/>
    <property type="match status" value="1"/>
</dbReference>
<dbReference type="Pfam" id="PF07833">
    <property type="entry name" value="Cu_amine_oxidN1"/>
    <property type="match status" value="2"/>
</dbReference>
<dbReference type="GO" id="GO:0071555">
    <property type="term" value="P:cell wall organization"/>
    <property type="evidence" value="ECO:0007669"/>
    <property type="project" value="UniProtKB-UniRule"/>
</dbReference>
<dbReference type="SUPFAM" id="SSF141523">
    <property type="entry name" value="L,D-transpeptidase catalytic domain-like"/>
    <property type="match status" value="1"/>
</dbReference>
<dbReference type="InterPro" id="IPR038063">
    <property type="entry name" value="Transpep_catalytic_dom"/>
</dbReference>
<comment type="similarity">
    <text evidence="2">Belongs to the YkuD family.</text>
</comment>
<dbReference type="PANTHER" id="PTHR30582">
    <property type="entry name" value="L,D-TRANSPEPTIDASE"/>
    <property type="match status" value="1"/>
</dbReference>
<dbReference type="Proteomes" id="UP000315711">
    <property type="component" value="Unassembled WGS sequence"/>
</dbReference>
<feature type="domain" description="L,D-TPase catalytic" evidence="10">
    <location>
        <begin position="34"/>
        <end position="158"/>
    </location>
</feature>
<dbReference type="Gene3D" id="3.30.457.10">
    <property type="entry name" value="Copper amine oxidase-like, N-terminal domain"/>
    <property type="match status" value="2"/>
</dbReference>
<proteinExistence type="inferred from homology"/>
<evidence type="ECO:0000313" key="11">
    <source>
        <dbReference type="EMBL" id="TWI59839.1"/>
    </source>
</evidence>
<dbReference type="InterPro" id="IPR050979">
    <property type="entry name" value="LD-transpeptidase"/>
</dbReference>
<dbReference type="InterPro" id="IPR012854">
    <property type="entry name" value="Cu_amine_oxidase-like_N"/>
</dbReference>
<gene>
    <name evidence="11" type="ORF">IQ10_00261</name>
</gene>
<dbReference type="AlphaFoldDB" id="A0A562QSV5"/>
<keyword evidence="7 9" id="KW-0961">Cell wall biogenesis/degradation</keyword>
<keyword evidence="11" id="KW-0449">Lipoprotein</keyword>
<evidence type="ECO:0000256" key="6">
    <source>
        <dbReference type="ARBA" id="ARBA00022984"/>
    </source>
</evidence>
<protein>
    <submittedName>
        <fullName evidence="11">Lipoprotein-anchoring transpeptidase ErfK/SrfK</fullName>
    </submittedName>
</protein>
<name>A0A562QSV5_9BACI</name>
<evidence type="ECO:0000256" key="8">
    <source>
        <dbReference type="ARBA" id="ARBA00060592"/>
    </source>
</evidence>
<dbReference type="GO" id="GO:0018104">
    <property type="term" value="P:peptidoglycan-protein cross-linking"/>
    <property type="evidence" value="ECO:0007669"/>
    <property type="project" value="TreeGrafter"/>
</dbReference>
<dbReference type="Pfam" id="PF03734">
    <property type="entry name" value="YkuD"/>
    <property type="match status" value="1"/>
</dbReference>
<dbReference type="SUPFAM" id="SSF55383">
    <property type="entry name" value="Copper amine oxidase, domain N"/>
    <property type="match status" value="2"/>
</dbReference>
<evidence type="ECO:0000256" key="3">
    <source>
        <dbReference type="ARBA" id="ARBA00022679"/>
    </source>
</evidence>
<dbReference type="GO" id="GO:0005576">
    <property type="term" value="C:extracellular region"/>
    <property type="evidence" value="ECO:0007669"/>
    <property type="project" value="TreeGrafter"/>
</dbReference>
<reference evidence="11 12" key="1">
    <citation type="journal article" date="2015" name="Stand. Genomic Sci.">
        <title>Genomic Encyclopedia of Bacterial and Archaeal Type Strains, Phase III: the genomes of soil and plant-associated and newly described type strains.</title>
        <authorList>
            <person name="Whitman W.B."/>
            <person name="Woyke T."/>
            <person name="Klenk H.P."/>
            <person name="Zhou Y."/>
            <person name="Lilburn T.G."/>
            <person name="Beck B.J."/>
            <person name="De Vos P."/>
            <person name="Vandamme P."/>
            <person name="Eisen J.A."/>
            <person name="Garrity G."/>
            <person name="Hugenholtz P."/>
            <person name="Kyrpides N.C."/>
        </authorList>
    </citation>
    <scope>NUCLEOTIDE SEQUENCE [LARGE SCALE GENOMIC DNA]</scope>
    <source>
        <strain evidence="11 12">CGMCC 1.10116</strain>
    </source>
</reference>
<sequence length="416" mass="45515">MGKMMKKWIFAFMLMLGVMAIFVPKMTEAASTGQLIIINKSTNELAFFENGELIRAFPVGTGRTTDLTPEGRFPIVNKIKNRPYYKDGIPGGDPRNPLGDRWLGLDARGTYGTTYAIHGNNNSASIGNYVSAGCVRMHNSDIRWLFDRVKLQTDVVIVRSSRTFEQVATANGYNLLPPIKVQVDGKAIHVSADPFMRDNRVLVPMRSIFNALGASVRWNAQTKTVTASKDGKNIQLTIGSKRAKINGQTYLLDVAPSIENNHTFVPTRFVSEALGATVQWNKASRTVSLTSPKKPDPGPTTRPINVTLNGNAVAGDAFMIEGVAMVPMRNIFEWLGVSFTYNSQSQTVHASHQGRTMIVTAGEKTATINQLSTTLPAAPIIKEGRLYLPARAVTETFSGGISWDAATNKLHITVNQ</sequence>
<keyword evidence="12" id="KW-1185">Reference proteome</keyword>
<dbReference type="PROSITE" id="PS52029">
    <property type="entry name" value="LD_TPASE"/>
    <property type="match status" value="1"/>
</dbReference>
<dbReference type="GO" id="GO:0071972">
    <property type="term" value="F:peptidoglycan L,D-transpeptidase activity"/>
    <property type="evidence" value="ECO:0007669"/>
    <property type="project" value="TreeGrafter"/>
</dbReference>
<comment type="pathway">
    <text evidence="8">Glycan biosynthesis.</text>
</comment>
<dbReference type="InterPro" id="IPR036582">
    <property type="entry name" value="Mao_N_sf"/>
</dbReference>
<evidence type="ECO:0000313" key="12">
    <source>
        <dbReference type="Proteomes" id="UP000315711"/>
    </source>
</evidence>
<feature type="active site" description="Proton donor/acceptor" evidence="9">
    <location>
        <position position="118"/>
    </location>
</feature>
<feature type="active site" description="Nucleophile" evidence="9">
    <location>
        <position position="134"/>
    </location>
</feature>
<evidence type="ECO:0000256" key="5">
    <source>
        <dbReference type="ARBA" id="ARBA00022960"/>
    </source>
</evidence>
<dbReference type="GO" id="GO:0008360">
    <property type="term" value="P:regulation of cell shape"/>
    <property type="evidence" value="ECO:0007669"/>
    <property type="project" value="UniProtKB-UniRule"/>
</dbReference>
<dbReference type="UniPathway" id="UPA00219"/>
<dbReference type="CDD" id="cd16913">
    <property type="entry name" value="YkuD_like"/>
    <property type="match status" value="1"/>
</dbReference>
<dbReference type="InterPro" id="IPR005490">
    <property type="entry name" value="LD_TPept_cat_dom"/>
</dbReference>
<keyword evidence="5 9" id="KW-0133">Cell shape</keyword>
<dbReference type="GO" id="GO:0016740">
    <property type="term" value="F:transferase activity"/>
    <property type="evidence" value="ECO:0007669"/>
    <property type="project" value="UniProtKB-KW"/>
</dbReference>
<keyword evidence="6 9" id="KW-0573">Peptidoglycan synthesis</keyword>
<keyword evidence="4" id="KW-0378">Hydrolase</keyword>
<keyword evidence="3" id="KW-0808">Transferase</keyword>
<dbReference type="PANTHER" id="PTHR30582:SF4">
    <property type="entry name" value="L,D-TRANSPEPTIDASE YQJB-RELATED"/>
    <property type="match status" value="1"/>
</dbReference>
<comment type="caution">
    <text evidence="11">The sequence shown here is derived from an EMBL/GenBank/DDBJ whole genome shotgun (WGS) entry which is preliminary data.</text>
</comment>
<organism evidence="11 12">
    <name type="scientific">Halalkalibacter nanhaiisediminis</name>
    <dbReference type="NCBI Taxonomy" id="688079"/>
    <lineage>
        <taxon>Bacteria</taxon>
        <taxon>Bacillati</taxon>
        <taxon>Bacillota</taxon>
        <taxon>Bacilli</taxon>
        <taxon>Bacillales</taxon>
        <taxon>Bacillaceae</taxon>
        <taxon>Halalkalibacter</taxon>
    </lineage>
</organism>
<dbReference type="EMBL" id="VLKZ01000001">
    <property type="protein sequence ID" value="TWI59839.1"/>
    <property type="molecule type" value="Genomic_DNA"/>
</dbReference>
<evidence type="ECO:0000256" key="4">
    <source>
        <dbReference type="ARBA" id="ARBA00022801"/>
    </source>
</evidence>
<evidence type="ECO:0000256" key="1">
    <source>
        <dbReference type="ARBA" id="ARBA00004752"/>
    </source>
</evidence>
<evidence type="ECO:0000256" key="7">
    <source>
        <dbReference type="ARBA" id="ARBA00023316"/>
    </source>
</evidence>
<evidence type="ECO:0000256" key="2">
    <source>
        <dbReference type="ARBA" id="ARBA00005992"/>
    </source>
</evidence>